<evidence type="ECO:0000259" key="12">
    <source>
        <dbReference type="Pfam" id="PF07219"/>
    </source>
</evidence>
<evidence type="ECO:0000256" key="9">
    <source>
        <dbReference type="ARBA" id="ARBA00023244"/>
    </source>
</evidence>
<comment type="pathway">
    <text evidence="3">Porphyrin-containing compound metabolism; protoheme biosynthesis.</text>
</comment>
<evidence type="ECO:0000256" key="8">
    <source>
        <dbReference type="ARBA" id="ARBA00023136"/>
    </source>
</evidence>
<dbReference type="GO" id="GO:0005886">
    <property type="term" value="C:plasma membrane"/>
    <property type="evidence" value="ECO:0007669"/>
    <property type="project" value="UniProtKB-SubCell"/>
</dbReference>
<sequence length="429" mass="48340">MKRVLIILLLALMAGALLSAAINYDTGYVRVSLGHYLLETNFWVALVLFLASVFVVHVLLNLGRKVSHPAGNVSRWFRRSRQRRSRDMTTRGLLELAEGNWPRAQKLLTSAAPHADTPLINYLAAAEAAHGQGKDQDAEKLLRKAFESADGAEMAVGLSQAKLQLASGQLEQALATLLRLRKKAPHHPFVLKQLKVVYTQLEDWRELSILLPEMRKQGIATADDTQPLERQVWLNLLDGAAEQVRRQPGDERSTASIDRVWDELPTTMRKDSSVIHAYARHLAELNFDERAETLLRKVLRNHWSDQLINLYGRIKGNSVAEQLLTAENWLKKRPNNPELLLALGRISLRNELWGKAREYFETSLRLQRKPETLGELCRLNAHLGDQEQSIRLLKQGLLQDAGLPELPMPHPSVLGKNRAAERAASANAR</sequence>
<dbReference type="EMBL" id="CP031093">
    <property type="protein sequence ID" value="QCF27369.1"/>
    <property type="molecule type" value="Genomic_DNA"/>
</dbReference>
<accession>A0A4P7XJN7</accession>
<comment type="function">
    <text evidence="1">Involved in a late step of protoheme IX synthesis.</text>
</comment>
<keyword evidence="8 11" id="KW-0472">Membrane</keyword>
<proteinExistence type="predicted"/>
<evidence type="ECO:0000313" key="13">
    <source>
        <dbReference type="EMBL" id="QCF27369.1"/>
    </source>
</evidence>
<evidence type="ECO:0000256" key="7">
    <source>
        <dbReference type="ARBA" id="ARBA00022989"/>
    </source>
</evidence>
<evidence type="ECO:0000256" key="11">
    <source>
        <dbReference type="SAM" id="Phobius"/>
    </source>
</evidence>
<keyword evidence="14" id="KW-1185">Reference proteome</keyword>
<dbReference type="NCBIfam" id="TIGR00540">
    <property type="entry name" value="TPR_hemY_coli"/>
    <property type="match status" value="1"/>
</dbReference>
<keyword evidence="6 11" id="KW-0812">Transmembrane</keyword>
<evidence type="ECO:0000256" key="4">
    <source>
        <dbReference type="ARBA" id="ARBA00022475"/>
    </source>
</evidence>
<evidence type="ECO:0000256" key="5">
    <source>
        <dbReference type="ARBA" id="ARBA00022519"/>
    </source>
</evidence>
<evidence type="ECO:0000256" key="3">
    <source>
        <dbReference type="ARBA" id="ARBA00004744"/>
    </source>
</evidence>
<dbReference type="Gene3D" id="1.25.40.10">
    <property type="entry name" value="Tetratricopeptide repeat domain"/>
    <property type="match status" value="2"/>
</dbReference>
<organism evidence="13 14">
    <name type="scientific">Hydrocarboniclastica marina</name>
    <dbReference type="NCBI Taxonomy" id="2259620"/>
    <lineage>
        <taxon>Bacteria</taxon>
        <taxon>Pseudomonadati</taxon>
        <taxon>Pseudomonadota</taxon>
        <taxon>Gammaproteobacteria</taxon>
        <taxon>Alteromonadales</taxon>
        <taxon>Alteromonadaceae</taxon>
        <taxon>Hydrocarboniclastica</taxon>
    </lineage>
</organism>
<dbReference type="SUPFAM" id="SSF48452">
    <property type="entry name" value="TPR-like"/>
    <property type="match status" value="1"/>
</dbReference>
<dbReference type="InterPro" id="IPR005254">
    <property type="entry name" value="Heme_biosyn_assoc_TPR_pro"/>
</dbReference>
<evidence type="ECO:0000313" key="14">
    <source>
        <dbReference type="Proteomes" id="UP000298049"/>
    </source>
</evidence>
<feature type="region of interest" description="Disordered" evidence="10">
    <location>
        <begin position="408"/>
        <end position="429"/>
    </location>
</feature>
<evidence type="ECO:0000256" key="6">
    <source>
        <dbReference type="ARBA" id="ARBA00022692"/>
    </source>
</evidence>
<dbReference type="Proteomes" id="UP000298049">
    <property type="component" value="Chromosome"/>
</dbReference>
<feature type="transmembrane region" description="Helical" evidence="11">
    <location>
        <begin position="44"/>
        <end position="62"/>
    </location>
</feature>
<dbReference type="UniPathway" id="UPA00252"/>
<feature type="domain" description="HemY N-terminal" evidence="12">
    <location>
        <begin position="27"/>
        <end position="133"/>
    </location>
</feature>
<dbReference type="InterPro" id="IPR011990">
    <property type="entry name" value="TPR-like_helical_dom_sf"/>
</dbReference>
<dbReference type="InterPro" id="IPR010817">
    <property type="entry name" value="HemY_N"/>
</dbReference>
<reference evidence="13 14" key="1">
    <citation type="submission" date="2018-07" db="EMBL/GenBank/DDBJ databases">
        <title>Marsedoiliclastica nanhaica gen. nov. sp. nov., a novel marine hydrocarbonoclastic bacterium isolated from an in-situ enriched hydrocarbon-degrading consortium in deep-sea sediment.</title>
        <authorList>
            <person name="Dong C."/>
            <person name="Ma T."/>
            <person name="Liu R."/>
            <person name="Shao Z."/>
        </authorList>
    </citation>
    <scope>NUCLEOTIDE SEQUENCE [LARGE SCALE GENOMIC DNA]</scope>
    <source>
        <strain evidence="14">soil36-7</strain>
    </source>
</reference>
<keyword evidence="9" id="KW-0627">Porphyrin biosynthesis</keyword>
<dbReference type="RefSeq" id="WP_136550080.1">
    <property type="nucleotide sequence ID" value="NZ_CP031093.1"/>
</dbReference>
<evidence type="ECO:0000256" key="1">
    <source>
        <dbReference type="ARBA" id="ARBA00002962"/>
    </source>
</evidence>
<dbReference type="GO" id="GO:0042168">
    <property type="term" value="P:heme metabolic process"/>
    <property type="evidence" value="ECO:0007669"/>
    <property type="project" value="InterPro"/>
</dbReference>
<keyword evidence="4" id="KW-1003">Cell membrane</keyword>
<dbReference type="Pfam" id="PF07219">
    <property type="entry name" value="HemY_N"/>
    <property type="match status" value="1"/>
</dbReference>
<protein>
    <submittedName>
        <fullName evidence="13">Heme biosynthesis protein HemY</fullName>
    </submittedName>
</protein>
<dbReference type="KEGG" id="hmi:soil367_16330"/>
<evidence type="ECO:0000256" key="2">
    <source>
        <dbReference type="ARBA" id="ARBA00004429"/>
    </source>
</evidence>
<gene>
    <name evidence="13" type="ORF">soil367_16330</name>
</gene>
<dbReference type="GO" id="GO:0006779">
    <property type="term" value="P:porphyrin-containing compound biosynthetic process"/>
    <property type="evidence" value="ECO:0007669"/>
    <property type="project" value="UniProtKB-KW"/>
</dbReference>
<keyword evidence="5" id="KW-0997">Cell inner membrane</keyword>
<dbReference type="OrthoDB" id="7053339at2"/>
<keyword evidence="7 11" id="KW-1133">Transmembrane helix</keyword>
<dbReference type="AlphaFoldDB" id="A0A4P7XJN7"/>
<evidence type="ECO:0000256" key="10">
    <source>
        <dbReference type="SAM" id="MobiDB-lite"/>
    </source>
</evidence>
<name>A0A4P7XJN7_9ALTE</name>
<comment type="subcellular location">
    <subcellularLocation>
        <location evidence="2">Cell inner membrane</location>
        <topology evidence="2">Multi-pass membrane protein</topology>
    </subcellularLocation>
</comment>